<dbReference type="EMBL" id="FN667742">
    <property type="protein sequence ID" value="CBJ90805.1"/>
    <property type="molecule type" value="Genomic_DNA"/>
</dbReference>
<dbReference type="eggNOG" id="COG1309">
    <property type="taxonomic scope" value="Bacteria"/>
</dbReference>
<dbReference type="Proteomes" id="UP000008075">
    <property type="component" value="Chromosome"/>
</dbReference>
<dbReference type="SUPFAM" id="SSF46689">
    <property type="entry name" value="Homeodomain-like"/>
    <property type="match status" value="1"/>
</dbReference>
<accession>D3VIG5</accession>
<dbReference type="HOGENOM" id="CLU_084981_0_0_6"/>
<name>D3VIG5_XENNA</name>
<evidence type="ECO:0008006" key="3">
    <source>
        <dbReference type="Google" id="ProtNLM"/>
    </source>
</evidence>
<dbReference type="STRING" id="406817.XNC1_2751"/>
<dbReference type="GeneID" id="24905584"/>
<dbReference type="AlphaFoldDB" id="D3VIG5"/>
<dbReference type="InterPro" id="IPR009057">
    <property type="entry name" value="Homeodomain-like_sf"/>
</dbReference>
<keyword evidence="2" id="KW-1185">Reference proteome</keyword>
<dbReference type="Gene3D" id="1.10.357.10">
    <property type="entry name" value="Tetracycline Repressor, domain 2"/>
    <property type="match status" value="1"/>
</dbReference>
<proteinExistence type="predicted"/>
<organism evidence="1 2">
    <name type="scientific">Xenorhabdus nematophila (strain ATCC 19061 / DSM 3370 / CCUG 14189 / LMG 1036 / NCIMB 9965 / AN6)</name>
    <dbReference type="NCBI Taxonomy" id="406817"/>
    <lineage>
        <taxon>Bacteria</taxon>
        <taxon>Pseudomonadati</taxon>
        <taxon>Pseudomonadota</taxon>
        <taxon>Gammaproteobacteria</taxon>
        <taxon>Enterobacterales</taxon>
        <taxon>Morganellaceae</taxon>
        <taxon>Xenorhabdus</taxon>
    </lineage>
</organism>
<dbReference type="KEGG" id="xne:XNC1_2751"/>
<dbReference type="RefSeq" id="WP_010846702.1">
    <property type="nucleotide sequence ID" value="NC_014228.1"/>
</dbReference>
<evidence type="ECO:0000313" key="2">
    <source>
        <dbReference type="Proteomes" id="UP000008075"/>
    </source>
</evidence>
<protein>
    <recommendedName>
        <fullName evidence="3">TetR/AcrR family transcriptional regulator</fullName>
    </recommendedName>
</protein>
<evidence type="ECO:0000313" key="1">
    <source>
        <dbReference type="EMBL" id="CBJ90805.1"/>
    </source>
</evidence>
<sequence>MVLFDENNLSPIRRRTLERIEDAALKLYRKKMFPSPKEIAEEADYAKITLRSYFKTHNEFVEHVVKQVIGSFIAPKMGSDAEENVEKLLKWGYGQIEEYEALMRDALRISQLRWQEMASDEENNGHASFTKKSNRKESLSLALEPLKNQINDDTVHKLVMLLSVLYGTEAMVVLKDTFHLENDEIINLTTWAAKLIIRQAIIEDEKLSMDNFPHT</sequence>
<reference evidence="1 2" key="1">
    <citation type="journal article" date="2011" name="PLoS ONE">
        <title>The entomopathogenic bacterial endosymbionts xenorhabdus and photorhabdus: convergent lifestyles from divergent genomes.</title>
        <authorList>
            <person name="Chaston J.M."/>
            <person name="Suen G."/>
            <person name="Tucker S.L."/>
            <person name="Andersen A.W."/>
            <person name="Bhasin A."/>
            <person name="Bode E."/>
            <person name="Bode H.B."/>
            <person name="Brachmann A.O."/>
            <person name="Cowles C.E."/>
            <person name="Cowles K.N."/>
            <person name="Darby C."/>
            <person name="de Leon L."/>
            <person name="Drace K."/>
            <person name="Du Z."/>
            <person name="Givaudan A."/>
            <person name="Herbert Tran E.E."/>
            <person name="Jewell K.A."/>
            <person name="Knack J.J."/>
            <person name="Krasomil-Osterfeld K.C."/>
            <person name="Kukor R."/>
            <person name="Lanois A."/>
            <person name="Latreille P."/>
            <person name="Leimgruber N.K."/>
            <person name="Lipke C.M."/>
            <person name="Liu R."/>
            <person name="Lu X."/>
            <person name="Martens E.C."/>
            <person name="Marri P.R."/>
            <person name="Medigue C."/>
            <person name="Menard M.L."/>
            <person name="Miller N.M."/>
            <person name="Morales-Soto N."/>
            <person name="Norton S."/>
            <person name="Ogier J.C."/>
            <person name="Orchard S.S."/>
            <person name="Park D."/>
            <person name="Park Y."/>
            <person name="Qurollo B.A."/>
            <person name="Sugar D.R."/>
            <person name="Richards G.R."/>
            <person name="Rouy Z."/>
            <person name="Slominski B."/>
            <person name="Slominski K."/>
            <person name="Snyder H."/>
            <person name="Tjaden B.C."/>
            <person name="van der Hoeven R."/>
            <person name="Welch R.D."/>
            <person name="Wheeler C."/>
            <person name="Xiang B."/>
            <person name="Barbazuk B."/>
            <person name="Gaudriault S."/>
            <person name="Goodner B."/>
            <person name="Slater S.C."/>
            <person name="Forst S."/>
            <person name="Goldman B.S."/>
            <person name="Goodrich-Blair H."/>
        </authorList>
    </citation>
    <scope>NUCLEOTIDE SEQUENCE [LARGE SCALE GENOMIC DNA]</scope>
    <source>
        <strain evidence="2">ATCC 19061 / DSM 3370 / CCUG 14189 / LMG 1036 / NCIMB 9965 / AN6</strain>
    </source>
</reference>
<gene>
    <name evidence="1" type="ordered locus">XNC1_2751</name>
</gene>